<keyword evidence="3" id="KW-1185">Reference proteome</keyword>
<protein>
    <submittedName>
        <fullName evidence="1 2">Uncharacterized protein</fullName>
    </submittedName>
</protein>
<dbReference type="InParanoid" id="A0A2K1K6Y5"/>
<dbReference type="Gramene" id="Pp3c8_12370V3.1">
    <property type="protein sequence ID" value="Pp3c8_12370V3.1"/>
    <property type="gene ID" value="Pp3c8_12370"/>
</dbReference>
<dbReference type="PaxDb" id="3218-PP1S62_166V6.1"/>
<accession>A0A2K1K6Y5</accession>
<evidence type="ECO:0000313" key="2">
    <source>
        <dbReference type="EnsemblPlants" id="Pp3c8_12370V3.1"/>
    </source>
</evidence>
<organism evidence="1">
    <name type="scientific">Physcomitrium patens</name>
    <name type="common">Spreading-leaved earth moss</name>
    <name type="synonym">Physcomitrella patens</name>
    <dbReference type="NCBI Taxonomy" id="3218"/>
    <lineage>
        <taxon>Eukaryota</taxon>
        <taxon>Viridiplantae</taxon>
        <taxon>Streptophyta</taxon>
        <taxon>Embryophyta</taxon>
        <taxon>Bryophyta</taxon>
        <taxon>Bryophytina</taxon>
        <taxon>Bryopsida</taxon>
        <taxon>Funariidae</taxon>
        <taxon>Funariales</taxon>
        <taxon>Funariaceae</taxon>
        <taxon>Physcomitrium</taxon>
    </lineage>
</organism>
<dbReference type="Proteomes" id="UP000006727">
    <property type="component" value="Chromosome 8"/>
</dbReference>
<dbReference type="EnsemblPlants" id="Pp3c8_12370V3.1">
    <property type="protein sequence ID" value="Pp3c8_12370V3.1"/>
    <property type="gene ID" value="Pp3c8_12370"/>
</dbReference>
<dbReference type="AlphaFoldDB" id="A0A2K1K6Y5"/>
<reference evidence="1 3" key="1">
    <citation type="journal article" date="2008" name="Science">
        <title>The Physcomitrella genome reveals evolutionary insights into the conquest of land by plants.</title>
        <authorList>
            <person name="Rensing S."/>
            <person name="Lang D."/>
            <person name="Zimmer A."/>
            <person name="Terry A."/>
            <person name="Salamov A."/>
            <person name="Shapiro H."/>
            <person name="Nishiyama T."/>
            <person name="Perroud P.-F."/>
            <person name="Lindquist E."/>
            <person name="Kamisugi Y."/>
            <person name="Tanahashi T."/>
            <person name="Sakakibara K."/>
            <person name="Fujita T."/>
            <person name="Oishi K."/>
            <person name="Shin-I T."/>
            <person name="Kuroki Y."/>
            <person name="Toyoda A."/>
            <person name="Suzuki Y."/>
            <person name="Hashimoto A."/>
            <person name="Yamaguchi K."/>
            <person name="Sugano A."/>
            <person name="Kohara Y."/>
            <person name="Fujiyama A."/>
            <person name="Anterola A."/>
            <person name="Aoki S."/>
            <person name="Ashton N."/>
            <person name="Barbazuk W.B."/>
            <person name="Barker E."/>
            <person name="Bennetzen J."/>
            <person name="Bezanilla M."/>
            <person name="Blankenship R."/>
            <person name="Cho S.H."/>
            <person name="Dutcher S."/>
            <person name="Estelle M."/>
            <person name="Fawcett J.A."/>
            <person name="Gundlach H."/>
            <person name="Hanada K."/>
            <person name="Heyl A."/>
            <person name="Hicks K.A."/>
            <person name="Hugh J."/>
            <person name="Lohr M."/>
            <person name="Mayer K."/>
            <person name="Melkozernov A."/>
            <person name="Murata T."/>
            <person name="Nelson D."/>
            <person name="Pils B."/>
            <person name="Prigge M."/>
            <person name="Reiss B."/>
            <person name="Renner T."/>
            <person name="Rombauts S."/>
            <person name="Rushton P."/>
            <person name="Sanderfoot A."/>
            <person name="Schween G."/>
            <person name="Shiu S.-H."/>
            <person name="Stueber K."/>
            <person name="Theodoulou F.L."/>
            <person name="Tu H."/>
            <person name="Van de Peer Y."/>
            <person name="Verrier P.J."/>
            <person name="Waters E."/>
            <person name="Wood A."/>
            <person name="Yang L."/>
            <person name="Cove D."/>
            <person name="Cuming A."/>
            <person name="Hasebe M."/>
            <person name="Lucas S."/>
            <person name="Mishler D.B."/>
            <person name="Reski R."/>
            <person name="Grigoriev I."/>
            <person name="Quatrano R.S."/>
            <person name="Boore J.L."/>
        </authorList>
    </citation>
    <scope>NUCLEOTIDE SEQUENCE [LARGE SCALE GENOMIC DNA]</scope>
    <source>
        <strain evidence="2 3">cv. Gransden 2004</strain>
    </source>
</reference>
<reference evidence="2" key="3">
    <citation type="submission" date="2020-12" db="UniProtKB">
        <authorList>
            <consortium name="EnsemblPlants"/>
        </authorList>
    </citation>
    <scope>IDENTIFICATION</scope>
</reference>
<evidence type="ECO:0000313" key="3">
    <source>
        <dbReference type="Proteomes" id="UP000006727"/>
    </source>
</evidence>
<gene>
    <name evidence="1" type="ORF">PHYPA_011435</name>
</gene>
<dbReference type="EMBL" id="ABEU02000008">
    <property type="protein sequence ID" value="PNR49539.1"/>
    <property type="molecule type" value="Genomic_DNA"/>
</dbReference>
<reference evidence="1 3" key="2">
    <citation type="journal article" date="2018" name="Plant J.">
        <title>The Physcomitrella patens chromosome-scale assembly reveals moss genome structure and evolution.</title>
        <authorList>
            <person name="Lang D."/>
            <person name="Ullrich K.K."/>
            <person name="Murat F."/>
            <person name="Fuchs J."/>
            <person name="Jenkins J."/>
            <person name="Haas F.B."/>
            <person name="Piednoel M."/>
            <person name="Gundlach H."/>
            <person name="Van Bel M."/>
            <person name="Meyberg R."/>
            <person name="Vives C."/>
            <person name="Morata J."/>
            <person name="Symeonidi A."/>
            <person name="Hiss M."/>
            <person name="Muchero W."/>
            <person name="Kamisugi Y."/>
            <person name="Saleh O."/>
            <person name="Blanc G."/>
            <person name="Decker E.L."/>
            <person name="van Gessel N."/>
            <person name="Grimwood J."/>
            <person name="Hayes R.D."/>
            <person name="Graham S.W."/>
            <person name="Gunter L.E."/>
            <person name="McDaniel S.F."/>
            <person name="Hoernstein S.N.W."/>
            <person name="Larsson A."/>
            <person name="Li F.W."/>
            <person name="Perroud P.F."/>
            <person name="Phillips J."/>
            <person name="Ranjan P."/>
            <person name="Rokshar D.S."/>
            <person name="Rothfels C.J."/>
            <person name="Schneider L."/>
            <person name="Shu S."/>
            <person name="Stevenson D.W."/>
            <person name="Thummler F."/>
            <person name="Tillich M."/>
            <person name="Villarreal Aguilar J.C."/>
            <person name="Widiez T."/>
            <person name="Wong G.K."/>
            <person name="Wymore A."/>
            <person name="Zhang Y."/>
            <person name="Zimmer A.D."/>
            <person name="Quatrano R.S."/>
            <person name="Mayer K.F.X."/>
            <person name="Goodstein D."/>
            <person name="Casacuberta J.M."/>
            <person name="Vandepoele K."/>
            <person name="Reski R."/>
            <person name="Cuming A.C."/>
            <person name="Tuskan G.A."/>
            <person name="Maumus F."/>
            <person name="Salse J."/>
            <person name="Schmutz J."/>
            <person name="Rensing S.A."/>
        </authorList>
    </citation>
    <scope>NUCLEOTIDE SEQUENCE [LARGE SCALE GENOMIC DNA]</scope>
    <source>
        <strain evidence="2 3">cv. Gransden 2004</strain>
    </source>
</reference>
<sequence length="60" mass="6579">MSTVLCAQTMKCSYTCIQFHPNTTLTGRCKDFAPTREDYSSAVLATATRCETKISANPVN</sequence>
<evidence type="ECO:0000313" key="1">
    <source>
        <dbReference type="EMBL" id="PNR49539.1"/>
    </source>
</evidence>
<name>A0A2K1K6Y5_PHYPA</name>
<proteinExistence type="predicted"/>